<dbReference type="EMBL" id="BAABDD010000008">
    <property type="protein sequence ID" value="GAA3741890.1"/>
    <property type="molecule type" value="Genomic_DNA"/>
</dbReference>
<sequence>MSNQPWQYPPSSYGGPPPPPSQPPRPPYGAGGWQAGVAGMATGPRIASFGSRLGARLIDGIAVSVLAFVLLLVLLIGVFLIEPSARHYTSEDFDTAVGVLILFGLGLVVFFYDWFCHIAWGRTLGKALLGLKVVRTDGGRVRQGQTAGRAAVFGLPHSVWVIGWVFLLIDCAWVLADTSRAQALHDKMCHTLVIRTRDS</sequence>
<keyword evidence="3 7" id="KW-0812">Transmembrane</keyword>
<evidence type="ECO:0000256" key="2">
    <source>
        <dbReference type="ARBA" id="ARBA00022475"/>
    </source>
</evidence>
<comment type="caution">
    <text evidence="9">The sequence shown here is derived from an EMBL/GenBank/DDBJ whole genome shotgun (WGS) entry which is preliminary data.</text>
</comment>
<accession>A0ABP7FLV5</accession>
<feature type="transmembrane region" description="Helical" evidence="7">
    <location>
        <begin position="61"/>
        <end position="81"/>
    </location>
</feature>
<dbReference type="InterPro" id="IPR010432">
    <property type="entry name" value="RDD"/>
</dbReference>
<feature type="compositionally biased region" description="Pro residues" evidence="6">
    <location>
        <begin position="15"/>
        <end position="27"/>
    </location>
</feature>
<feature type="domain" description="RDD" evidence="8">
    <location>
        <begin position="47"/>
        <end position="189"/>
    </location>
</feature>
<reference evidence="10" key="1">
    <citation type="journal article" date="2019" name="Int. J. Syst. Evol. Microbiol.">
        <title>The Global Catalogue of Microorganisms (GCM) 10K type strain sequencing project: providing services to taxonomists for standard genome sequencing and annotation.</title>
        <authorList>
            <consortium name="The Broad Institute Genomics Platform"/>
            <consortium name="The Broad Institute Genome Sequencing Center for Infectious Disease"/>
            <person name="Wu L."/>
            <person name="Ma J."/>
        </authorList>
    </citation>
    <scope>NUCLEOTIDE SEQUENCE [LARGE SCALE GENOMIC DNA]</scope>
    <source>
        <strain evidence="10">JCM 17137</strain>
    </source>
</reference>
<comment type="subcellular location">
    <subcellularLocation>
        <location evidence="1">Cell membrane</location>
        <topology evidence="1">Multi-pass membrane protein</topology>
    </subcellularLocation>
</comment>
<evidence type="ECO:0000256" key="4">
    <source>
        <dbReference type="ARBA" id="ARBA00022989"/>
    </source>
</evidence>
<keyword evidence="4 7" id="KW-1133">Transmembrane helix</keyword>
<protein>
    <recommendedName>
        <fullName evidence="8">RDD domain-containing protein</fullName>
    </recommendedName>
</protein>
<evidence type="ECO:0000256" key="3">
    <source>
        <dbReference type="ARBA" id="ARBA00022692"/>
    </source>
</evidence>
<evidence type="ECO:0000256" key="7">
    <source>
        <dbReference type="SAM" id="Phobius"/>
    </source>
</evidence>
<proteinExistence type="predicted"/>
<keyword evidence="5 7" id="KW-0472">Membrane</keyword>
<evidence type="ECO:0000256" key="6">
    <source>
        <dbReference type="SAM" id="MobiDB-lite"/>
    </source>
</evidence>
<gene>
    <name evidence="9" type="ORF">GCM10022402_22050</name>
</gene>
<evidence type="ECO:0000313" key="10">
    <source>
        <dbReference type="Proteomes" id="UP001500908"/>
    </source>
</evidence>
<dbReference type="PANTHER" id="PTHR36115">
    <property type="entry name" value="PROLINE-RICH ANTIGEN HOMOLOG-RELATED"/>
    <property type="match status" value="1"/>
</dbReference>
<name>A0ABP7FLV5_9ACTN</name>
<dbReference type="Proteomes" id="UP001500908">
    <property type="component" value="Unassembled WGS sequence"/>
</dbReference>
<keyword evidence="10" id="KW-1185">Reference proteome</keyword>
<evidence type="ECO:0000259" key="8">
    <source>
        <dbReference type="Pfam" id="PF06271"/>
    </source>
</evidence>
<evidence type="ECO:0000313" key="9">
    <source>
        <dbReference type="EMBL" id="GAA3741890.1"/>
    </source>
</evidence>
<dbReference type="RefSeq" id="WP_344970523.1">
    <property type="nucleotide sequence ID" value="NZ_BAABDD010000008.1"/>
</dbReference>
<dbReference type="Pfam" id="PF06271">
    <property type="entry name" value="RDD"/>
    <property type="match status" value="1"/>
</dbReference>
<evidence type="ECO:0000256" key="5">
    <source>
        <dbReference type="ARBA" id="ARBA00023136"/>
    </source>
</evidence>
<dbReference type="InterPro" id="IPR051791">
    <property type="entry name" value="Pra-immunoreactive"/>
</dbReference>
<evidence type="ECO:0000256" key="1">
    <source>
        <dbReference type="ARBA" id="ARBA00004651"/>
    </source>
</evidence>
<feature type="transmembrane region" description="Helical" evidence="7">
    <location>
        <begin position="93"/>
        <end position="112"/>
    </location>
</feature>
<organism evidence="9 10">
    <name type="scientific">Salinactinospora qingdaonensis</name>
    <dbReference type="NCBI Taxonomy" id="702744"/>
    <lineage>
        <taxon>Bacteria</taxon>
        <taxon>Bacillati</taxon>
        <taxon>Actinomycetota</taxon>
        <taxon>Actinomycetes</taxon>
        <taxon>Streptosporangiales</taxon>
        <taxon>Nocardiopsidaceae</taxon>
        <taxon>Salinactinospora</taxon>
    </lineage>
</organism>
<keyword evidence="2" id="KW-1003">Cell membrane</keyword>
<feature type="region of interest" description="Disordered" evidence="6">
    <location>
        <begin position="1"/>
        <end position="28"/>
    </location>
</feature>
<feature type="transmembrane region" description="Helical" evidence="7">
    <location>
        <begin position="158"/>
        <end position="176"/>
    </location>
</feature>